<reference evidence="3" key="1">
    <citation type="submission" date="2020-08" db="EMBL/GenBank/DDBJ databases">
        <title>Whole genome shotgun sequence of Actinocatenispora sera NBRC 101916.</title>
        <authorList>
            <person name="Komaki H."/>
            <person name="Tamura T."/>
        </authorList>
    </citation>
    <scope>NUCLEOTIDE SEQUENCE</scope>
    <source>
        <strain evidence="3">NBRC 101916</strain>
    </source>
</reference>
<proteinExistence type="predicted"/>
<feature type="transmembrane region" description="Helical" evidence="2">
    <location>
        <begin position="331"/>
        <end position="356"/>
    </location>
</feature>
<keyword evidence="2" id="KW-0812">Transmembrane</keyword>
<feature type="transmembrane region" description="Helical" evidence="2">
    <location>
        <begin position="58"/>
        <end position="76"/>
    </location>
</feature>
<keyword evidence="4" id="KW-1185">Reference proteome</keyword>
<feature type="transmembrane region" description="Helical" evidence="2">
    <location>
        <begin position="167"/>
        <end position="187"/>
    </location>
</feature>
<feature type="transmembrane region" description="Helical" evidence="2">
    <location>
        <begin position="83"/>
        <end position="100"/>
    </location>
</feature>
<name>A0A810LAD6_9ACTN</name>
<accession>A0A810LAD6</accession>
<feature type="transmembrane region" description="Helical" evidence="2">
    <location>
        <begin position="199"/>
        <end position="220"/>
    </location>
</feature>
<feature type="transmembrane region" description="Helical" evidence="2">
    <location>
        <begin position="368"/>
        <end position="388"/>
    </location>
</feature>
<feature type="transmembrane region" description="Helical" evidence="2">
    <location>
        <begin position="394"/>
        <end position="411"/>
    </location>
</feature>
<dbReference type="RefSeq" id="WP_157034924.1">
    <property type="nucleotide sequence ID" value="NZ_AP023354.1"/>
</dbReference>
<dbReference type="EMBL" id="AP023354">
    <property type="protein sequence ID" value="BCJ32243.1"/>
    <property type="molecule type" value="Genomic_DNA"/>
</dbReference>
<dbReference type="OrthoDB" id="8478704at2"/>
<feature type="region of interest" description="Disordered" evidence="1">
    <location>
        <begin position="230"/>
        <end position="298"/>
    </location>
</feature>
<keyword evidence="2" id="KW-0472">Membrane</keyword>
<evidence type="ECO:0000313" key="3">
    <source>
        <dbReference type="EMBL" id="BCJ32243.1"/>
    </source>
</evidence>
<evidence type="ECO:0000256" key="2">
    <source>
        <dbReference type="SAM" id="Phobius"/>
    </source>
</evidence>
<evidence type="ECO:0000256" key="1">
    <source>
        <dbReference type="SAM" id="MobiDB-lite"/>
    </source>
</evidence>
<feature type="compositionally biased region" description="Low complexity" evidence="1">
    <location>
        <begin position="264"/>
        <end position="287"/>
    </location>
</feature>
<evidence type="ECO:0000313" key="4">
    <source>
        <dbReference type="Proteomes" id="UP000680750"/>
    </source>
</evidence>
<organism evidence="3 4">
    <name type="scientific">Actinocatenispora sera</name>
    <dbReference type="NCBI Taxonomy" id="390989"/>
    <lineage>
        <taxon>Bacteria</taxon>
        <taxon>Bacillati</taxon>
        <taxon>Actinomycetota</taxon>
        <taxon>Actinomycetes</taxon>
        <taxon>Micromonosporales</taxon>
        <taxon>Micromonosporaceae</taxon>
        <taxon>Actinocatenispora</taxon>
    </lineage>
</organism>
<sequence>MTAHPAGIEGAGASAHPAGIEGAGASAHPPGRKRAALTLIVLTPVIAELGLGSTPVHFAFLLLLWLPIYGFGVLLIREAVRRVGGGWSSLVLLGVAYELVEDGIGLQALSSPHLYGAAQLAPRLFGLNTAYWEVNAIYHVVFSVLIPIALTDLIFPAGRDRPYLRRGGLVGIGIGAVVGVGLLRVSVPPSQDPGYTAPLWLLLGCLSAVALLAVLALAVLPRLAAPRGAVPGASGSARPGPDRAAQAGRPGSGDPMPGGRHGSGQAAPGGRPGQAEPAGRAGFGDADPAGRRGSDGAAGSVPRPWVAGAFGAAGTAAFLALWFVLQHGRGNGAWALVPMAAIGVLAAIAGWLVARWGRSAAWSDRHRIWLLAGALVTHSALGAVGVVHQPVDRVGLALIAVLTAVLLAVLARRRPLPAGAA</sequence>
<dbReference type="Proteomes" id="UP000680750">
    <property type="component" value="Chromosome"/>
</dbReference>
<keyword evidence="2" id="KW-1133">Transmembrane helix</keyword>
<dbReference type="AlphaFoldDB" id="A0A810LAD6"/>
<protein>
    <submittedName>
        <fullName evidence="3">Uncharacterized protein</fullName>
    </submittedName>
</protein>
<feature type="transmembrane region" description="Helical" evidence="2">
    <location>
        <begin position="136"/>
        <end position="155"/>
    </location>
</feature>
<feature type="transmembrane region" description="Helical" evidence="2">
    <location>
        <begin position="305"/>
        <end position="325"/>
    </location>
</feature>
<gene>
    <name evidence="3" type="ORF">Asera_63510</name>
</gene>
<dbReference type="KEGG" id="aser:Asera_63510"/>